<dbReference type="Pfam" id="PF07963">
    <property type="entry name" value="N_methyl"/>
    <property type="match status" value="1"/>
</dbReference>
<dbReference type="RefSeq" id="WP_002244869.1">
    <property type="nucleotide sequence ID" value="NC_017501.1"/>
</dbReference>
<dbReference type="AlphaFoldDB" id="A0A9K2KQ72"/>
<dbReference type="InterPro" id="IPR045584">
    <property type="entry name" value="Pilin-like"/>
</dbReference>
<organism evidence="3 4">
    <name type="scientific">Neisseria meningitidis serogroup C (strain 8013)</name>
    <dbReference type="NCBI Taxonomy" id="604162"/>
    <lineage>
        <taxon>Bacteria</taxon>
        <taxon>Pseudomonadati</taxon>
        <taxon>Pseudomonadota</taxon>
        <taxon>Betaproteobacteria</taxon>
        <taxon>Neisseriales</taxon>
        <taxon>Neisseriaceae</taxon>
        <taxon>Neisseria</taxon>
    </lineage>
</organism>
<dbReference type="EMBL" id="FM999788">
    <property type="protein sequence ID" value="CAX50679.1"/>
    <property type="molecule type" value="Genomic_DNA"/>
</dbReference>
<dbReference type="KEGG" id="nmt:NMV_1878"/>
<evidence type="ECO:0007829" key="6">
    <source>
        <dbReference type="PDB" id="5V23"/>
    </source>
</evidence>
<name>A0A9K2KQ72_NEIM8</name>
<evidence type="ECO:0000256" key="1">
    <source>
        <dbReference type="ARBA" id="ARBA00011156"/>
    </source>
</evidence>
<dbReference type="Proteomes" id="UP000002076">
    <property type="component" value="Chromosome"/>
</dbReference>
<evidence type="ECO:0007829" key="5">
    <source>
        <dbReference type="PDB" id="5V0M"/>
    </source>
</evidence>
<dbReference type="InterPro" id="IPR031982">
    <property type="entry name" value="PilE-like"/>
</dbReference>
<sequence>MKNVQKGFTLLELMIAVAILGILTLITYPSYKTYIRRVRLSEVRTTLLHNAQTMERYYRQKGTFKTYDKNKLKQNKYFNVTLSKVSPDHFTLQADPNPTTNDGETCVVTLNDGGTIAASGTNQSCPGFD</sequence>
<evidence type="ECO:0000313" key="3">
    <source>
        <dbReference type="EMBL" id="CAX50679.1"/>
    </source>
</evidence>
<keyword evidence="2" id="KW-1133">Transmembrane helix</keyword>
<comment type="subunit">
    <text evidence="1">The pili are polar flexible filaments of about 5.4 nanometers diameter and 2.5 micrometers average length; they consist of only a single polypeptide chain arranged in a helical configuration of five subunits per turn in the assembled pilus.</text>
</comment>
<keyword evidence="2" id="KW-0812">Transmembrane</keyword>
<dbReference type="NCBIfam" id="TIGR02532">
    <property type="entry name" value="IV_pilin_GFxxxE"/>
    <property type="match status" value="1"/>
</dbReference>
<dbReference type="PROSITE" id="PS00409">
    <property type="entry name" value="PROKAR_NTER_METHYL"/>
    <property type="match status" value="1"/>
</dbReference>
<protein>
    <submittedName>
        <fullName evidence="3">Minor pilin PilV</fullName>
    </submittedName>
</protein>
<keyword evidence="2" id="KW-0472">Membrane</keyword>
<gene>
    <name evidence="3" type="primary">pilV</name>
    <name evidence="3" type="ordered locus">NMV_1878</name>
</gene>
<dbReference type="InterPro" id="IPR012902">
    <property type="entry name" value="N_methyl_site"/>
</dbReference>
<feature type="transmembrane region" description="Helical" evidence="2">
    <location>
        <begin position="13"/>
        <end position="31"/>
    </location>
</feature>
<dbReference type="GO" id="GO:0043683">
    <property type="term" value="P:type IV pilus assembly"/>
    <property type="evidence" value="ECO:0007669"/>
    <property type="project" value="InterPro"/>
</dbReference>
<dbReference type="PDB" id="5V0M">
    <property type="method" value="X-ray"/>
    <property type="resolution" value="1.41 A"/>
    <property type="chains" value="A=36-129"/>
</dbReference>
<accession>A0A9K2KQ72</accession>
<reference evidence="5" key="2">
    <citation type="submission" date="2017-02" db="PDB data bank">
        <title>Crystal structure of PilV from Neisseria meningitidis.</title>
        <authorList>
            <person name="Kolappan S."/>
            <person name="Craig L."/>
        </authorList>
    </citation>
    <scope>X-RAY CRYSTALLOGRAPHY (1.41 ANGSTROMS) OF 36-129</scope>
    <scope>DISULFIDE BONDS</scope>
</reference>
<dbReference type="SMR" id="A0A9K2KQ72"/>
<dbReference type="PDB" id="5V23">
    <property type="method" value="X-ray"/>
    <property type="resolution" value="1.96 A"/>
    <property type="chains" value="A=36-129"/>
</dbReference>
<evidence type="ECO:0000256" key="2">
    <source>
        <dbReference type="SAM" id="Phobius"/>
    </source>
</evidence>
<keyword evidence="5 6" id="KW-0002">3D-structure</keyword>
<reference evidence="6" key="3">
    <citation type="submission" date="2017-03" db="PDB data bank">
        <title>SeMet structure of the non-core minor pilin PilV from Neisseria meningitidis in the orthorhombic form.</title>
        <authorList>
            <person name="Kolappan S."/>
            <person name="Craig L."/>
        </authorList>
    </citation>
    <scope>X-RAY CRYSTALLOGRAPHY (1.96 ANGSTROMS) OF 36-129</scope>
    <scope>DISULFIDE BONDS</scope>
</reference>
<reference evidence="3 4" key="1">
    <citation type="journal article" date="2009" name="Genome Biol.">
        <title>NeMeSys: a biological resource for narrowing the gap between sequence and function in the human pathogen Neisseria meningitidis.</title>
        <authorList>
            <person name="Rusniok C."/>
            <person name="Vallenet D."/>
            <person name="Floquet S."/>
            <person name="Ewles H."/>
            <person name="Mouze-Soulama C."/>
            <person name="Brown D."/>
            <person name="Lajus A."/>
            <person name="Buchrieser C."/>
            <person name="Medigue C."/>
            <person name="Glaser P."/>
            <person name="Pelicic V."/>
        </authorList>
    </citation>
    <scope>NUCLEOTIDE SEQUENCE [LARGE SCALE GENOMIC DNA]</scope>
    <source>
        <strain evidence="3 4">8013</strain>
    </source>
</reference>
<dbReference type="SUPFAM" id="SSF54523">
    <property type="entry name" value="Pili subunits"/>
    <property type="match status" value="1"/>
</dbReference>
<feature type="disulfide bond" evidence="5 6">
    <location>
        <begin position="106"/>
        <end position="125"/>
    </location>
</feature>
<proteinExistence type="evidence at protein level"/>
<evidence type="ECO:0000313" key="4">
    <source>
        <dbReference type="Proteomes" id="UP000002076"/>
    </source>
</evidence>
<dbReference type="Pfam" id="PF16732">
    <property type="entry name" value="ComP_DUS"/>
    <property type="match status" value="1"/>
</dbReference>
<dbReference type="Gene3D" id="3.30.700.50">
    <property type="match status" value="1"/>
</dbReference>